<evidence type="ECO:0000313" key="3">
    <source>
        <dbReference type="WBParaSite" id="Pan_g14282.t1"/>
    </source>
</evidence>
<reference evidence="2" key="1">
    <citation type="journal article" date="2013" name="Genetics">
        <title>The draft genome and transcriptome of Panagrellus redivivus are shaped by the harsh demands of a free-living lifestyle.</title>
        <authorList>
            <person name="Srinivasan J."/>
            <person name="Dillman A.R."/>
            <person name="Macchietto M.G."/>
            <person name="Heikkinen L."/>
            <person name="Lakso M."/>
            <person name="Fracchia K.M."/>
            <person name="Antoshechkin I."/>
            <person name="Mortazavi A."/>
            <person name="Wong G."/>
            <person name="Sternberg P.W."/>
        </authorList>
    </citation>
    <scope>NUCLEOTIDE SEQUENCE [LARGE SCALE GENOMIC DNA]</scope>
    <source>
        <strain evidence="2">MT8872</strain>
    </source>
</reference>
<feature type="region of interest" description="Disordered" evidence="1">
    <location>
        <begin position="26"/>
        <end position="51"/>
    </location>
</feature>
<dbReference type="AlphaFoldDB" id="A0A7E4UYX6"/>
<protein>
    <submittedName>
        <fullName evidence="3">Uncharacterized protein</fullName>
    </submittedName>
</protein>
<sequence>MPSSDKPTSSLFPTQDDIDRKLAKNKRMQNLNPAPDPGLNSARTVSIDRPVPMPVRVSSRCKEIKYKDLISIKAMLKKKWGRFNKENREPSKRKRQSSGNEPPPKAPRLVDQPR</sequence>
<name>A0A7E4UYX6_PANRE</name>
<reference evidence="3" key="2">
    <citation type="submission" date="2020-10" db="UniProtKB">
        <authorList>
            <consortium name="WormBaseParasite"/>
        </authorList>
    </citation>
    <scope>IDENTIFICATION</scope>
</reference>
<dbReference type="WBParaSite" id="Pan_g14282.t1">
    <property type="protein sequence ID" value="Pan_g14282.t1"/>
    <property type="gene ID" value="Pan_g14282"/>
</dbReference>
<dbReference type="Proteomes" id="UP000492821">
    <property type="component" value="Unassembled WGS sequence"/>
</dbReference>
<organism evidence="2 3">
    <name type="scientific">Panagrellus redivivus</name>
    <name type="common">Microworm</name>
    <dbReference type="NCBI Taxonomy" id="6233"/>
    <lineage>
        <taxon>Eukaryota</taxon>
        <taxon>Metazoa</taxon>
        <taxon>Ecdysozoa</taxon>
        <taxon>Nematoda</taxon>
        <taxon>Chromadorea</taxon>
        <taxon>Rhabditida</taxon>
        <taxon>Tylenchina</taxon>
        <taxon>Panagrolaimomorpha</taxon>
        <taxon>Panagrolaimoidea</taxon>
        <taxon>Panagrolaimidae</taxon>
        <taxon>Panagrellus</taxon>
    </lineage>
</organism>
<keyword evidence="2" id="KW-1185">Reference proteome</keyword>
<evidence type="ECO:0000256" key="1">
    <source>
        <dbReference type="SAM" id="MobiDB-lite"/>
    </source>
</evidence>
<evidence type="ECO:0000313" key="2">
    <source>
        <dbReference type="Proteomes" id="UP000492821"/>
    </source>
</evidence>
<accession>A0A7E4UYX6</accession>
<feature type="region of interest" description="Disordered" evidence="1">
    <location>
        <begin position="77"/>
        <end position="114"/>
    </location>
</feature>
<proteinExistence type="predicted"/>